<protein>
    <submittedName>
        <fullName evidence="8">Two-component system response regulator GlrR</fullName>
    </submittedName>
</protein>
<keyword evidence="5" id="KW-0597">Phosphoprotein</keyword>
<keyword evidence="3" id="KW-0805">Transcription regulation</keyword>
<dbReference type="SUPFAM" id="SSF52540">
    <property type="entry name" value="P-loop containing nucleoside triphosphate hydrolases"/>
    <property type="match status" value="1"/>
</dbReference>
<keyword evidence="4" id="KW-0804">Transcription</keyword>
<dbReference type="InterPro" id="IPR001789">
    <property type="entry name" value="Sig_transdc_resp-reg_receiver"/>
</dbReference>
<dbReference type="PROSITE" id="PS50045">
    <property type="entry name" value="SIGMA54_INTERACT_4"/>
    <property type="match status" value="1"/>
</dbReference>
<dbReference type="PROSITE" id="PS50110">
    <property type="entry name" value="RESPONSE_REGULATORY"/>
    <property type="match status" value="1"/>
</dbReference>
<proteinExistence type="predicted"/>
<dbReference type="GO" id="GO:0000160">
    <property type="term" value="P:phosphorelay signal transduction system"/>
    <property type="evidence" value="ECO:0007669"/>
    <property type="project" value="InterPro"/>
</dbReference>
<dbReference type="Gene3D" id="3.40.50.300">
    <property type="entry name" value="P-loop containing nucleotide triphosphate hydrolases"/>
    <property type="match status" value="1"/>
</dbReference>
<evidence type="ECO:0000313" key="8">
    <source>
        <dbReference type="EMBL" id="MBB3047565.1"/>
    </source>
</evidence>
<dbReference type="Pfam" id="PF25601">
    <property type="entry name" value="AAA_lid_14"/>
    <property type="match status" value="1"/>
</dbReference>
<dbReference type="InterPro" id="IPR002078">
    <property type="entry name" value="Sigma_54_int"/>
</dbReference>
<organism evidence="8 9">
    <name type="scientific">Litorivivens lipolytica</name>
    <dbReference type="NCBI Taxonomy" id="1524264"/>
    <lineage>
        <taxon>Bacteria</taxon>
        <taxon>Pseudomonadati</taxon>
        <taxon>Pseudomonadota</taxon>
        <taxon>Gammaproteobacteria</taxon>
        <taxon>Litorivivens</taxon>
    </lineage>
</organism>
<keyword evidence="2" id="KW-0067">ATP-binding</keyword>
<dbReference type="PROSITE" id="PS00688">
    <property type="entry name" value="SIGMA54_INTERACT_3"/>
    <property type="match status" value="1"/>
</dbReference>
<dbReference type="GO" id="GO:0005524">
    <property type="term" value="F:ATP binding"/>
    <property type="evidence" value="ECO:0007669"/>
    <property type="project" value="UniProtKB-KW"/>
</dbReference>
<dbReference type="CDD" id="cd00009">
    <property type="entry name" value="AAA"/>
    <property type="match status" value="1"/>
</dbReference>
<dbReference type="InterPro" id="IPR025944">
    <property type="entry name" value="Sigma_54_int_dom_CS"/>
</dbReference>
<sequence length="448" mass="49843">MSKRVLLIDDDKDLLKLVSMRLKSDGFDVASADGGRKGLAMLDSFQPQVVVTDLRMDDIDGMAVFEYVKANRPSLPVIMLTAHGSIPHALEATRRGAFAYLTKPFDSAELISEINSALQAHGDTDEESSDGFCARIVTRSPLMKEVLAQARMVARSDTSVLIQSESGTGKELLARSIHDASERADKPFLAINCSAVPESLLESELFGHSKGAFTGATKNHDGLFQAAYGGTLFLDEVGDMPLGFQAKLLRVLQEREVRPVGSTTSVPIDVRIISATHFDLEKEVEEQNFRKDLYYRLNVVQLTLPPLRERRDDIPLLANHFLREQAQSKGQNPKRFSAEALEILVSAAWPGNVRQLQNIVEQTTVLSSTQVIPAQLVQNALKMDSGEIPSFAEARDNFEREYLAELLNITQGNVSKASNLAKRNRTEFYRLLHRHHLDPSEYRGRRQA</sequence>
<dbReference type="InterPro" id="IPR009057">
    <property type="entry name" value="Homeodomain-like_sf"/>
</dbReference>
<dbReference type="InterPro" id="IPR058031">
    <property type="entry name" value="AAA_lid_NorR"/>
</dbReference>
<feature type="domain" description="Sigma-54 factor interaction" evidence="6">
    <location>
        <begin position="136"/>
        <end position="365"/>
    </location>
</feature>
<feature type="domain" description="Response regulatory" evidence="7">
    <location>
        <begin position="4"/>
        <end position="118"/>
    </location>
</feature>
<accession>A0A7W4W579</accession>
<feature type="modified residue" description="4-aspartylphosphate" evidence="5">
    <location>
        <position position="53"/>
    </location>
</feature>
<dbReference type="AlphaFoldDB" id="A0A7W4W579"/>
<dbReference type="InterPro" id="IPR027417">
    <property type="entry name" value="P-loop_NTPase"/>
</dbReference>
<dbReference type="PANTHER" id="PTHR32071">
    <property type="entry name" value="TRANSCRIPTIONAL REGULATORY PROTEIN"/>
    <property type="match status" value="1"/>
</dbReference>
<dbReference type="RefSeq" id="WP_183410339.1">
    <property type="nucleotide sequence ID" value="NZ_JACHWY010000002.1"/>
</dbReference>
<reference evidence="8 9" key="1">
    <citation type="submission" date="2020-08" db="EMBL/GenBank/DDBJ databases">
        <title>Genomic Encyclopedia of Type Strains, Phase III (KMG-III): the genomes of soil and plant-associated and newly described type strains.</title>
        <authorList>
            <person name="Whitman W."/>
        </authorList>
    </citation>
    <scope>NUCLEOTIDE SEQUENCE [LARGE SCALE GENOMIC DNA]</scope>
    <source>
        <strain evidence="8 9">CECT 8654</strain>
    </source>
</reference>
<dbReference type="Gene3D" id="3.40.50.2300">
    <property type="match status" value="1"/>
</dbReference>
<dbReference type="GO" id="GO:0006355">
    <property type="term" value="P:regulation of DNA-templated transcription"/>
    <property type="evidence" value="ECO:0007669"/>
    <property type="project" value="InterPro"/>
</dbReference>
<evidence type="ECO:0000256" key="1">
    <source>
        <dbReference type="ARBA" id="ARBA00022741"/>
    </source>
</evidence>
<dbReference type="EMBL" id="JACHWY010000002">
    <property type="protein sequence ID" value="MBB3047565.1"/>
    <property type="molecule type" value="Genomic_DNA"/>
</dbReference>
<dbReference type="SMART" id="SM00448">
    <property type="entry name" value="REC"/>
    <property type="match status" value="1"/>
</dbReference>
<name>A0A7W4W579_9GAMM</name>
<evidence type="ECO:0000259" key="6">
    <source>
        <dbReference type="PROSITE" id="PS50045"/>
    </source>
</evidence>
<gene>
    <name evidence="8" type="ORF">FHR99_001831</name>
</gene>
<dbReference type="SUPFAM" id="SSF52172">
    <property type="entry name" value="CheY-like"/>
    <property type="match status" value="1"/>
</dbReference>
<evidence type="ECO:0000256" key="3">
    <source>
        <dbReference type="ARBA" id="ARBA00023015"/>
    </source>
</evidence>
<keyword evidence="9" id="KW-1185">Reference proteome</keyword>
<evidence type="ECO:0000256" key="5">
    <source>
        <dbReference type="PROSITE-ProRule" id="PRU00169"/>
    </source>
</evidence>
<comment type="caution">
    <text evidence="8">The sequence shown here is derived from an EMBL/GenBank/DDBJ whole genome shotgun (WGS) entry which is preliminary data.</text>
</comment>
<dbReference type="SMART" id="SM00382">
    <property type="entry name" value="AAA"/>
    <property type="match status" value="1"/>
</dbReference>
<dbReference type="Pfam" id="PF00158">
    <property type="entry name" value="Sigma54_activat"/>
    <property type="match status" value="1"/>
</dbReference>
<evidence type="ECO:0000313" key="9">
    <source>
        <dbReference type="Proteomes" id="UP000537130"/>
    </source>
</evidence>
<dbReference type="PANTHER" id="PTHR32071:SF116">
    <property type="entry name" value="TRANSCRIPTIONAL REGULATORY PROTEIN GLRR"/>
    <property type="match status" value="1"/>
</dbReference>
<dbReference type="InterPro" id="IPR011006">
    <property type="entry name" value="CheY-like_superfamily"/>
</dbReference>
<dbReference type="FunFam" id="3.40.50.300:FF:000006">
    <property type="entry name" value="DNA-binding transcriptional regulator NtrC"/>
    <property type="match status" value="1"/>
</dbReference>
<keyword evidence="1" id="KW-0547">Nucleotide-binding</keyword>
<dbReference type="InterPro" id="IPR003593">
    <property type="entry name" value="AAA+_ATPase"/>
</dbReference>
<evidence type="ECO:0000259" key="7">
    <source>
        <dbReference type="PROSITE" id="PS50110"/>
    </source>
</evidence>
<dbReference type="Pfam" id="PF00072">
    <property type="entry name" value="Response_reg"/>
    <property type="match status" value="1"/>
</dbReference>
<evidence type="ECO:0000256" key="2">
    <source>
        <dbReference type="ARBA" id="ARBA00022840"/>
    </source>
</evidence>
<dbReference type="Gene3D" id="1.10.10.60">
    <property type="entry name" value="Homeodomain-like"/>
    <property type="match status" value="1"/>
</dbReference>
<dbReference type="Proteomes" id="UP000537130">
    <property type="component" value="Unassembled WGS sequence"/>
</dbReference>
<dbReference type="SUPFAM" id="SSF46689">
    <property type="entry name" value="Homeodomain-like"/>
    <property type="match status" value="1"/>
</dbReference>
<dbReference type="Gene3D" id="1.10.8.60">
    <property type="match status" value="1"/>
</dbReference>
<evidence type="ECO:0000256" key="4">
    <source>
        <dbReference type="ARBA" id="ARBA00023163"/>
    </source>
</evidence>